<evidence type="ECO:0000256" key="5">
    <source>
        <dbReference type="ARBA" id="ARBA00022989"/>
    </source>
</evidence>
<accession>A0AAW4MWW6</accession>
<dbReference type="EMBL" id="JAHOEF010000062">
    <property type="protein sequence ID" value="MBV3383288.1"/>
    <property type="molecule type" value="Genomic_DNA"/>
</dbReference>
<protein>
    <recommendedName>
        <fullName evidence="7 8">Phospho-N-acetylmuramoyl-pentapeptide-transferase</fullName>
        <ecNumber evidence="7 8">2.7.8.13</ecNumber>
    </recommendedName>
    <alternativeName>
        <fullName evidence="7">UDP-MurNAc-pentapeptide phosphotransferase</fullName>
    </alternativeName>
</protein>
<evidence type="ECO:0000256" key="6">
    <source>
        <dbReference type="ARBA" id="ARBA00023136"/>
    </source>
</evidence>
<feature type="transmembrane region" description="Helical" evidence="7">
    <location>
        <begin position="174"/>
        <end position="196"/>
    </location>
</feature>
<dbReference type="PANTHER" id="PTHR22926">
    <property type="entry name" value="PHOSPHO-N-ACETYLMURAMOYL-PENTAPEPTIDE-TRANSFERASE"/>
    <property type="match status" value="1"/>
</dbReference>
<keyword evidence="7" id="KW-0573">Peptidoglycan synthesis</keyword>
<evidence type="ECO:0000256" key="4">
    <source>
        <dbReference type="ARBA" id="ARBA00022692"/>
    </source>
</evidence>
<keyword evidence="7" id="KW-0131">Cell cycle</keyword>
<comment type="similarity">
    <text evidence="2 7">Belongs to the glycosyltransferase 4 family. MraY subfamily.</text>
</comment>
<comment type="caution">
    <text evidence="10">The sequence shown here is derived from an EMBL/GenBank/DDBJ whole genome shotgun (WGS) entry which is preliminary data.</text>
</comment>
<organism evidence="10 12">
    <name type="scientific">Catenibacterium mitsuokai</name>
    <dbReference type="NCBI Taxonomy" id="100886"/>
    <lineage>
        <taxon>Bacteria</taxon>
        <taxon>Bacillati</taxon>
        <taxon>Bacillota</taxon>
        <taxon>Erysipelotrichia</taxon>
        <taxon>Erysipelotrichales</taxon>
        <taxon>Coprobacillaceae</taxon>
        <taxon>Catenibacterium</taxon>
    </lineage>
</organism>
<evidence type="ECO:0000256" key="3">
    <source>
        <dbReference type="ARBA" id="ARBA00022679"/>
    </source>
</evidence>
<dbReference type="GO" id="GO:0009252">
    <property type="term" value="P:peptidoglycan biosynthetic process"/>
    <property type="evidence" value="ECO:0007669"/>
    <property type="project" value="UniProtKB-UniRule"/>
</dbReference>
<feature type="transmembrane region" description="Helical" evidence="7">
    <location>
        <begin position="252"/>
        <end position="274"/>
    </location>
</feature>
<gene>
    <name evidence="7 10" type="primary">mraY</name>
    <name evidence="10" type="ORF">KSV97_08675</name>
    <name evidence="11" type="ORF">KSW06_08385</name>
</gene>
<dbReference type="GO" id="GO:0008963">
    <property type="term" value="F:phospho-N-acetylmuramoyl-pentapeptide-transferase activity"/>
    <property type="evidence" value="ECO:0007669"/>
    <property type="project" value="UniProtKB-UniRule"/>
</dbReference>
<evidence type="ECO:0000313" key="10">
    <source>
        <dbReference type="EMBL" id="MBV3383288.1"/>
    </source>
</evidence>
<dbReference type="InterPro" id="IPR003524">
    <property type="entry name" value="PNAcMuramoyl-5peptid_Trfase"/>
</dbReference>
<sequence length="322" mass="35028">MFLLMISFMVALALVLVAMPKVIPYLHKLKFGQVEREEGLASHKKKGGTPTMGGVVFIIATVIAAYICHYQNFMNPYVNLLTFALVGFGLIGFIDDYLIVVQHSNKGLKPSYKYAMQSVVAIAFYFLAKAYLPNFSTEIIIPIAHISVNLGWFYPVFVYFMFTAESNAVNLTDGLDGLATGLMIIALTPFAAFAILSKNIEAALFGAALMGGLTGFLVFNAHPAKIFMGDCGSLALGGILAAFAVITKQELLVLIIGIVPLIETLSVCIQVISFKTRGKRVFKMAPIHHHFEMCGWSENKVVVTFWAVGFIAGIIGLLLGVL</sequence>
<dbReference type="EMBL" id="JAHOEL010000058">
    <property type="protein sequence ID" value="MBV3393269.1"/>
    <property type="molecule type" value="Genomic_DNA"/>
</dbReference>
<keyword evidence="4 7" id="KW-0812">Transmembrane</keyword>
<feature type="transmembrane region" description="Helical" evidence="7">
    <location>
        <begin position="47"/>
        <end position="67"/>
    </location>
</feature>
<comment type="cofactor">
    <cofactor evidence="7 9">
        <name>Mg(2+)</name>
        <dbReference type="ChEBI" id="CHEBI:18420"/>
    </cofactor>
</comment>
<feature type="binding site" evidence="9">
    <location>
        <position position="230"/>
    </location>
    <ligand>
        <name>Mg(2+)</name>
        <dbReference type="ChEBI" id="CHEBI:18420"/>
    </ligand>
</feature>
<dbReference type="NCBIfam" id="TIGR00445">
    <property type="entry name" value="mraY"/>
    <property type="match status" value="1"/>
</dbReference>
<keyword evidence="7 9" id="KW-0460">Magnesium</keyword>
<dbReference type="RefSeq" id="WP_217748018.1">
    <property type="nucleotide sequence ID" value="NZ_JAHOEB010000062.1"/>
</dbReference>
<evidence type="ECO:0000313" key="12">
    <source>
        <dbReference type="Proteomes" id="UP001196408"/>
    </source>
</evidence>
<feature type="transmembrane region" description="Helical" evidence="7">
    <location>
        <begin position="202"/>
        <end position="219"/>
    </location>
</feature>
<feature type="transmembrane region" description="Helical" evidence="7">
    <location>
        <begin position="226"/>
        <end position="246"/>
    </location>
</feature>
<keyword evidence="5 7" id="KW-1133">Transmembrane helix</keyword>
<evidence type="ECO:0000313" key="11">
    <source>
        <dbReference type="EMBL" id="MBV3393269.1"/>
    </source>
</evidence>
<dbReference type="InterPro" id="IPR018480">
    <property type="entry name" value="PNAcMuramoyl-5peptid_Trfase_CS"/>
</dbReference>
<comment type="function">
    <text evidence="7">Catalyzes the initial step of the lipid cycle reactions in the biosynthesis of the cell wall peptidoglycan: transfers peptidoglycan precursor phospho-MurNAc-pentapeptide from UDP-MurNAc-pentapeptide onto the lipid carrier undecaprenyl phosphate, yielding undecaprenyl-pyrophosphoryl-MurNAc-pentapeptide, known as lipid I.</text>
</comment>
<dbReference type="InterPro" id="IPR000715">
    <property type="entry name" value="Glycosyl_transferase_4"/>
</dbReference>
<dbReference type="Pfam" id="PF00953">
    <property type="entry name" value="Glycos_transf_4"/>
    <property type="match status" value="1"/>
</dbReference>
<dbReference type="GO" id="GO:0005886">
    <property type="term" value="C:plasma membrane"/>
    <property type="evidence" value="ECO:0007669"/>
    <property type="project" value="UniProtKB-SubCell"/>
</dbReference>
<evidence type="ECO:0000256" key="7">
    <source>
        <dbReference type="HAMAP-Rule" id="MF_00038"/>
    </source>
</evidence>
<evidence type="ECO:0000256" key="2">
    <source>
        <dbReference type="ARBA" id="ARBA00005583"/>
    </source>
</evidence>
<feature type="transmembrane region" description="Helical" evidence="7">
    <location>
        <begin position="112"/>
        <end position="133"/>
    </location>
</feature>
<dbReference type="EC" id="2.7.8.13" evidence="7 8"/>
<keyword evidence="7" id="KW-1003">Cell membrane</keyword>
<evidence type="ECO:0000256" key="9">
    <source>
        <dbReference type="PIRSR" id="PIRSR600715-1"/>
    </source>
</evidence>
<comment type="subcellular location">
    <subcellularLocation>
        <location evidence="7">Cell membrane</location>
        <topology evidence="7">Multi-pass membrane protein</topology>
    </subcellularLocation>
    <subcellularLocation>
        <location evidence="1">Membrane</location>
        <topology evidence="1">Multi-pass membrane protein</topology>
    </subcellularLocation>
</comment>
<feature type="transmembrane region" description="Helical" evidence="7">
    <location>
        <begin position="79"/>
        <end position="100"/>
    </location>
</feature>
<dbReference type="AlphaFoldDB" id="A0AAW4MWW6"/>
<comment type="catalytic activity">
    <reaction evidence="7">
        <text>UDP-N-acetyl-alpha-D-muramoyl-L-alanyl-gamma-D-glutamyl-meso-2,6-diaminopimeloyl-D-alanyl-D-alanine + di-trans,octa-cis-undecaprenyl phosphate = di-trans,octa-cis-undecaprenyl diphospho-N-acetyl-alpha-D-muramoyl-L-alanyl-D-glutamyl-meso-2,6-diaminopimeloyl-D-alanyl-D-alanine + UMP</text>
        <dbReference type="Rhea" id="RHEA:28386"/>
        <dbReference type="ChEBI" id="CHEBI:57865"/>
        <dbReference type="ChEBI" id="CHEBI:60392"/>
        <dbReference type="ChEBI" id="CHEBI:61386"/>
        <dbReference type="ChEBI" id="CHEBI:61387"/>
        <dbReference type="EC" id="2.7.8.13"/>
    </reaction>
</comment>
<feature type="binding site" evidence="9">
    <location>
        <position position="170"/>
    </location>
    <ligand>
        <name>Mg(2+)</name>
        <dbReference type="ChEBI" id="CHEBI:18420"/>
    </ligand>
</feature>
<dbReference type="HAMAP" id="MF_00038">
    <property type="entry name" value="MraY"/>
    <property type="match status" value="1"/>
</dbReference>
<dbReference type="GO" id="GO:0071555">
    <property type="term" value="P:cell wall organization"/>
    <property type="evidence" value="ECO:0007669"/>
    <property type="project" value="UniProtKB-KW"/>
</dbReference>
<keyword evidence="7 9" id="KW-0479">Metal-binding</keyword>
<name>A0AAW4MWW6_9FIRM</name>
<dbReference type="PROSITE" id="PS01347">
    <property type="entry name" value="MRAY_1"/>
    <property type="match status" value="1"/>
</dbReference>
<feature type="transmembrane region" description="Helical" evidence="7">
    <location>
        <begin position="6"/>
        <end position="26"/>
    </location>
</feature>
<proteinExistence type="inferred from homology"/>
<keyword evidence="13" id="KW-1185">Reference proteome</keyword>
<dbReference type="CDD" id="cd06852">
    <property type="entry name" value="GT_MraY"/>
    <property type="match status" value="1"/>
</dbReference>
<keyword evidence="3 7" id="KW-0808">Transferase</keyword>
<reference evidence="10 13" key="1">
    <citation type="submission" date="2021-06" db="EMBL/GenBank/DDBJ databases">
        <title>Collection of gut derived symbiotic bacterial strains cultured from healthy donors.</title>
        <authorList>
            <person name="Lin H."/>
            <person name="Littmann E."/>
            <person name="Pamer E.G."/>
        </authorList>
    </citation>
    <scope>NUCLEOTIDE SEQUENCE</scope>
    <source>
        <strain evidence="11 13">MSK.21.70</strain>
        <strain evidence="10">MSK.21.82</strain>
    </source>
</reference>
<keyword evidence="7" id="KW-0133">Cell shape</keyword>
<evidence type="ECO:0000256" key="1">
    <source>
        <dbReference type="ARBA" id="ARBA00004141"/>
    </source>
</evidence>
<evidence type="ECO:0000313" key="13">
    <source>
        <dbReference type="Proteomes" id="UP001197492"/>
    </source>
</evidence>
<dbReference type="Proteomes" id="UP001197492">
    <property type="component" value="Unassembled WGS sequence"/>
</dbReference>
<feature type="transmembrane region" description="Helical" evidence="7">
    <location>
        <begin position="301"/>
        <end position="321"/>
    </location>
</feature>
<dbReference type="PROSITE" id="PS01348">
    <property type="entry name" value="MRAY_2"/>
    <property type="match status" value="1"/>
</dbReference>
<keyword evidence="6 7" id="KW-0472">Membrane</keyword>
<comment type="pathway">
    <text evidence="7">Cell wall biogenesis; peptidoglycan biosynthesis.</text>
</comment>
<keyword evidence="7" id="KW-0961">Cell wall biogenesis/degradation</keyword>
<dbReference type="Proteomes" id="UP001196408">
    <property type="component" value="Unassembled WGS sequence"/>
</dbReference>
<keyword evidence="7" id="KW-0132">Cell division</keyword>
<evidence type="ECO:0000256" key="8">
    <source>
        <dbReference type="NCBIfam" id="TIGR00445"/>
    </source>
</evidence>
<dbReference type="GO" id="GO:0051301">
    <property type="term" value="P:cell division"/>
    <property type="evidence" value="ECO:0007669"/>
    <property type="project" value="UniProtKB-KW"/>
</dbReference>
<feature type="transmembrane region" description="Helical" evidence="7">
    <location>
        <begin position="139"/>
        <end position="162"/>
    </location>
</feature>
<dbReference type="GO" id="GO:0046872">
    <property type="term" value="F:metal ion binding"/>
    <property type="evidence" value="ECO:0007669"/>
    <property type="project" value="UniProtKB-KW"/>
</dbReference>
<dbReference type="PANTHER" id="PTHR22926:SF5">
    <property type="entry name" value="PHOSPHO-N-ACETYLMURAMOYL-PENTAPEPTIDE-TRANSFERASE HOMOLOG"/>
    <property type="match status" value="1"/>
</dbReference>
<dbReference type="GO" id="GO:0008360">
    <property type="term" value="P:regulation of cell shape"/>
    <property type="evidence" value="ECO:0007669"/>
    <property type="project" value="UniProtKB-KW"/>
</dbReference>